<proteinExistence type="predicted"/>
<accession>A0ABP8BB83</accession>
<keyword evidence="2" id="KW-0472">Membrane</keyword>
<comment type="subcellular location">
    <subcellularLocation>
        <location evidence="1">Cell outer membrane</location>
    </subcellularLocation>
</comment>
<dbReference type="EMBL" id="BAABBY010000004">
    <property type="protein sequence ID" value="GAA4202702.1"/>
    <property type="molecule type" value="Genomic_DNA"/>
</dbReference>
<protein>
    <submittedName>
        <fullName evidence="5">SusC/RagA family TonB-linked outer membrane protein</fullName>
    </submittedName>
</protein>
<dbReference type="SUPFAM" id="SSF56935">
    <property type="entry name" value="Porins"/>
    <property type="match status" value="1"/>
</dbReference>
<dbReference type="Proteomes" id="UP001501772">
    <property type="component" value="Unassembled WGS sequence"/>
</dbReference>
<keyword evidence="6" id="KW-1185">Reference proteome</keyword>
<comment type="caution">
    <text evidence="5">The sequence shown here is derived from an EMBL/GenBank/DDBJ whole genome shotgun (WGS) entry which is preliminary data.</text>
</comment>
<keyword evidence="3" id="KW-0998">Cell outer membrane</keyword>
<dbReference type="InterPro" id="IPR012910">
    <property type="entry name" value="Plug_dom"/>
</dbReference>
<dbReference type="InterPro" id="IPR036942">
    <property type="entry name" value="Beta-barrel_TonB_sf"/>
</dbReference>
<evidence type="ECO:0000259" key="4">
    <source>
        <dbReference type="Pfam" id="PF07715"/>
    </source>
</evidence>
<name>A0ABP8BB83_9SPHI</name>
<evidence type="ECO:0000256" key="2">
    <source>
        <dbReference type="ARBA" id="ARBA00023136"/>
    </source>
</evidence>
<dbReference type="Pfam" id="PF07715">
    <property type="entry name" value="Plug"/>
    <property type="match status" value="1"/>
</dbReference>
<sequence length="931" mass="102723">MITGICALGFPTVSFAQNKDSVRVDTNKAYLNTIIDNWNSVKSRKFQLAGSSTIYGADVNTTPVADISNVMAGRLAGLYTIQSSGASGYDNATLGLRGQTPLIVVDGVIRSFTSFNPNDVKTITVMKDALSTAMFGLRSSNGVVYITTKDRAERKPFEISFSSQYGFLNNLKTPDFITGAAYARLYNEAQQNTNPGSAPFYDAATIAAYQNGTNNPFLQPNTNWYDLVYKKKSAQQRYNVDVAGNSKTYRYYVSLEHFNQDGNFITDDNNAYNTNNFYKRYSVRTNAQMDFNEDITVSLNIFGAIENNNGPGSIASPTPNLGASAIMGAIFATSPLAYAPRNPDGTYGGTAQITNNILANTISTGYIPVDTRTLSADVSLNYKLDDITKGLWAKGVLSINNYYQQYSGRTKTFAIYYPTTVAGTTTYTKSGADGTLQAGTATYSYNGQLKQTYVNFLLGYDKQIGKHEMNFLATYNNDNSLVSYIQLNQIYQNIGLTASYNYGKTYLAELAGVFAGYNRYAPENRWNFLPSLGLGWLLSNESWFKPGVVNYLKLKGTVGQTAWADPSSYYSYIQRYSLGAAGYVFGTSLGSVGGASESGVASNLQAEKALKYELGAEAAFLQNKLNVSVNYYKNRYSDLIRAAGNGYNSGIFGQTYPTENIGRTRYTGIETTINFANEKTSPFNYNVGLNVSLEKSKILSYDEQNLPYSWLYNQGSPVTAGRGYEAIGFYKTGENAANTATLQGYTPQPGDIKYKDLNGDGLINFLDAKQIGTDKPRIFFGLNFGFSYRNFDLSGLFQGILNREVQLNSLSMSAFNNSTGYVLNYTTENRWTPQNTETATLPRLTLGSNTNNTQTSNFWLRKANYLRLKNLEIGYSIPARLISKAKISKLRFFINSYNLFTVTQLDYFDPESLTTGFGNNRIINGGVTLKL</sequence>
<reference evidence="6" key="1">
    <citation type="journal article" date="2019" name="Int. J. Syst. Evol. Microbiol.">
        <title>The Global Catalogue of Microorganisms (GCM) 10K type strain sequencing project: providing services to taxonomists for standard genome sequencing and annotation.</title>
        <authorList>
            <consortium name="The Broad Institute Genomics Platform"/>
            <consortium name="The Broad Institute Genome Sequencing Center for Infectious Disease"/>
            <person name="Wu L."/>
            <person name="Ma J."/>
        </authorList>
    </citation>
    <scope>NUCLEOTIDE SEQUENCE [LARGE SCALE GENOMIC DNA]</scope>
    <source>
        <strain evidence="6">JCM 17626</strain>
    </source>
</reference>
<evidence type="ECO:0000313" key="5">
    <source>
        <dbReference type="EMBL" id="GAA4202702.1"/>
    </source>
</evidence>
<dbReference type="Gene3D" id="2.170.130.10">
    <property type="entry name" value="TonB-dependent receptor, plug domain"/>
    <property type="match status" value="1"/>
</dbReference>
<organism evidence="5 6">
    <name type="scientific">Pedobacter jeongneungensis</name>
    <dbReference type="NCBI Taxonomy" id="947309"/>
    <lineage>
        <taxon>Bacteria</taxon>
        <taxon>Pseudomonadati</taxon>
        <taxon>Bacteroidota</taxon>
        <taxon>Sphingobacteriia</taxon>
        <taxon>Sphingobacteriales</taxon>
        <taxon>Sphingobacteriaceae</taxon>
        <taxon>Pedobacter</taxon>
    </lineage>
</organism>
<dbReference type="InterPro" id="IPR023996">
    <property type="entry name" value="TonB-dep_OMP_SusC/RagA"/>
</dbReference>
<dbReference type="NCBIfam" id="TIGR04056">
    <property type="entry name" value="OMP_RagA_SusC"/>
    <property type="match status" value="1"/>
</dbReference>
<feature type="domain" description="TonB-dependent receptor plug" evidence="4">
    <location>
        <begin position="52"/>
        <end position="143"/>
    </location>
</feature>
<evidence type="ECO:0000256" key="1">
    <source>
        <dbReference type="ARBA" id="ARBA00004442"/>
    </source>
</evidence>
<dbReference type="InterPro" id="IPR037066">
    <property type="entry name" value="Plug_dom_sf"/>
</dbReference>
<dbReference type="Gene3D" id="2.40.170.20">
    <property type="entry name" value="TonB-dependent receptor, beta-barrel domain"/>
    <property type="match status" value="1"/>
</dbReference>
<gene>
    <name evidence="5" type="ORF">GCM10022289_17860</name>
</gene>
<evidence type="ECO:0000313" key="6">
    <source>
        <dbReference type="Proteomes" id="UP001501772"/>
    </source>
</evidence>
<evidence type="ECO:0000256" key="3">
    <source>
        <dbReference type="ARBA" id="ARBA00023237"/>
    </source>
</evidence>